<keyword evidence="6 7" id="KW-0472">Membrane</keyword>
<proteinExistence type="inferred from homology"/>
<gene>
    <name evidence="8" type="primary">cydB</name>
    <name evidence="8" type="ORF">ADICEAN_02535</name>
</gene>
<dbReference type="GO" id="GO:0005886">
    <property type="term" value="C:plasma membrane"/>
    <property type="evidence" value="ECO:0007669"/>
    <property type="project" value="UniProtKB-SubCell"/>
</dbReference>
<dbReference type="GO" id="GO:0070069">
    <property type="term" value="C:cytochrome complex"/>
    <property type="evidence" value="ECO:0007669"/>
    <property type="project" value="TreeGrafter"/>
</dbReference>
<feature type="transmembrane region" description="Helical" evidence="7">
    <location>
        <begin position="203"/>
        <end position="225"/>
    </location>
</feature>
<reference evidence="8 9" key="1">
    <citation type="journal article" date="2013" name="Genome Announc.">
        <title>Draft Genome Sequence of Cesiribacter andamanensis Strain AMV16T, Isolated from a Soil Sample from a Mud Volcano in the Andaman Islands, India.</title>
        <authorList>
            <person name="Shivaji S."/>
            <person name="Ara S."/>
            <person name="Begum Z."/>
            <person name="Srinivas T.N."/>
            <person name="Singh A."/>
            <person name="Kumar Pinnaka A."/>
        </authorList>
    </citation>
    <scope>NUCLEOTIDE SEQUENCE [LARGE SCALE GENOMIC DNA]</scope>
    <source>
        <strain evidence="8 9">AMV16</strain>
    </source>
</reference>
<evidence type="ECO:0000256" key="5">
    <source>
        <dbReference type="ARBA" id="ARBA00022989"/>
    </source>
</evidence>
<evidence type="ECO:0000313" key="8">
    <source>
        <dbReference type="EMBL" id="EMR02337.1"/>
    </source>
</evidence>
<keyword evidence="9" id="KW-1185">Reference proteome</keyword>
<dbReference type="GO" id="GO:0016682">
    <property type="term" value="F:oxidoreductase activity, acting on diphenols and related substances as donors, oxygen as acceptor"/>
    <property type="evidence" value="ECO:0007669"/>
    <property type="project" value="TreeGrafter"/>
</dbReference>
<feature type="transmembrane region" description="Helical" evidence="7">
    <location>
        <begin position="231"/>
        <end position="250"/>
    </location>
</feature>
<feature type="transmembrane region" description="Helical" evidence="7">
    <location>
        <begin position="157"/>
        <end position="182"/>
    </location>
</feature>
<dbReference type="Pfam" id="PF02322">
    <property type="entry name" value="Cyt_bd_oxida_II"/>
    <property type="match status" value="1"/>
</dbReference>
<feature type="transmembrane region" description="Helical" evidence="7">
    <location>
        <begin position="55"/>
        <end position="73"/>
    </location>
</feature>
<keyword evidence="3" id="KW-1003">Cell membrane</keyword>
<feature type="transmembrane region" description="Helical" evidence="7">
    <location>
        <begin position="306"/>
        <end position="325"/>
    </location>
</feature>
<comment type="similarity">
    <text evidence="2">Belongs to the cytochrome ubiquinol oxidase subunit 2 family.</text>
</comment>
<dbReference type="PANTHER" id="PTHR43141:SF4">
    <property type="entry name" value="CYTOCHROME BD2 SUBUNIT II"/>
    <property type="match status" value="1"/>
</dbReference>
<comment type="subcellular location">
    <subcellularLocation>
        <location evidence="1">Cell membrane</location>
        <topology evidence="1">Multi-pass membrane protein</topology>
    </subcellularLocation>
</comment>
<dbReference type="GO" id="GO:0009055">
    <property type="term" value="F:electron transfer activity"/>
    <property type="evidence" value="ECO:0007669"/>
    <property type="project" value="TreeGrafter"/>
</dbReference>
<evidence type="ECO:0000256" key="7">
    <source>
        <dbReference type="SAM" id="Phobius"/>
    </source>
</evidence>
<organism evidence="8 9">
    <name type="scientific">Cesiribacter andamanensis AMV16</name>
    <dbReference type="NCBI Taxonomy" id="1279009"/>
    <lineage>
        <taxon>Bacteria</taxon>
        <taxon>Pseudomonadati</taxon>
        <taxon>Bacteroidota</taxon>
        <taxon>Cytophagia</taxon>
        <taxon>Cytophagales</taxon>
        <taxon>Cesiribacteraceae</taxon>
        <taxon>Cesiribacter</taxon>
    </lineage>
</organism>
<name>M7N4W5_9BACT</name>
<dbReference type="Proteomes" id="UP000011910">
    <property type="component" value="Unassembled WGS sequence"/>
</dbReference>
<accession>M7N4W5</accession>
<dbReference type="RefSeq" id="WP_009195925.1">
    <property type="nucleotide sequence ID" value="NZ_AODQ01000062.1"/>
</dbReference>
<keyword evidence="5 7" id="KW-1133">Transmembrane helix</keyword>
<keyword evidence="8" id="KW-0560">Oxidoreductase</keyword>
<evidence type="ECO:0000256" key="4">
    <source>
        <dbReference type="ARBA" id="ARBA00022692"/>
    </source>
</evidence>
<dbReference type="AlphaFoldDB" id="M7N4W5"/>
<evidence type="ECO:0000256" key="3">
    <source>
        <dbReference type="ARBA" id="ARBA00022475"/>
    </source>
</evidence>
<evidence type="ECO:0000313" key="9">
    <source>
        <dbReference type="Proteomes" id="UP000011910"/>
    </source>
</evidence>
<protein>
    <submittedName>
        <fullName evidence="8">Cytochrome d ubiquinol oxidase subunit 2</fullName>
        <ecNumber evidence="8">1.10.3.-</ecNumber>
    </submittedName>
</protein>
<evidence type="ECO:0000256" key="1">
    <source>
        <dbReference type="ARBA" id="ARBA00004651"/>
    </source>
</evidence>
<evidence type="ECO:0000256" key="2">
    <source>
        <dbReference type="ARBA" id="ARBA00007543"/>
    </source>
</evidence>
<keyword evidence="4 7" id="KW-0812">Transmembrane</keyword>
<sequence>MMLAIVILFLVISLLFYVLFGGADFGAGIIEAFASRHHHHTISKAIAPVWEANHIWLILVVVILFMGFPPIYAEMSRFLHLPLLALLIGIVLRGCAFTFRHYDAVHDRSQRWYTLVFRVSSLFTPLFLGMVAGGMLLGRIPAQLEGNSYYSLFIAPWFNLFCLAVGVFTTCLFAFLAAVYLIGEARESGEQKRFVRAARWANLALVLSGALVFGAAAAEGLPLLATFLGSAGALLALGLATLSLPLLWLALLRQWVILSRLLAGLQTLLVLGAWFWTEYPVALRYTNGMALTLFEAAAPQATLQQLGLALLVGSALILPSLYFLLRTFKKANPLQV</sequence>
<dbReference type="PATRIC" id="fig|1279009.4.peg.2571"/>
<dbReference type="EC" id="1.10.3.-" evidence="8"/>
<dbReference type="GO" id="GO:0019646">
    <property type="term" value="P:aerobic electron transport chain"/>
    <property type="evidence" value="ECO:0007669"/>
    <property type="project" value="TreeGrafter"/>
</dbReference>
<evidence type="ECO:0000256" key="6">
    <source>
        <dbReference type="ARBA" id="ARBA00023136"/>
    </source>
</evidence>
<comment type="caution">
    <text evidence="8">The sequence shown here is derived from an EMBL/GenBank/DDBJ whole genome shotgun (WGS) entry which is preliminary data.</text>
</comment>
<dbReference type="STRING" id="1279009.ADICEAN_02535"/>
<dbReference type="PANTHER" id="PTHR43141">
    <property type="entry name" value="CYTOCHROME BD2 SUBUNIT II"/>
    <property type="match status" value="1"/>
</dbReference>
<dbReference type="InterPro" id="IPR003317">
    <property type="entry name" value="Cyt-d_oxidase_su2"/>
</dbReference>
<feature type="transmembrane region" description="Helical" evidence="7">
    <location>
        <begin position="79"/>
        <end position="100"/>
    </location>
</feature>
<dbReference type="eggNOG" id="COG1294">
    <property type="taxonomic scope" value="Bacteria"/>
</dbReference>
<dbReference type="EMBL" id="AODQ01000062">
    <property type="protein sequence ID" value="EMR02337.1"/>
    <property type="molecule type" value="Genomic_DNA"/>
</dbReference>
<feature type="transmembrane region" description="Helical" evidence="7">
    <location>
        <begin position="6"/>
        <end position="34"/>
    </location>
</feature>
<feature type="transmembrane region" description="Helical" evidence="7">
    <location>
        <begin position="112"/>
        <end position="137"/>
    </location>
</feature>
<feature type="transmembrane region" description="Helical" evidence="7">
    <location>
        <begin position="257"/>
        <end position="276"/>
    </location>
</feature>